<dbReference type="InterPro" id="IPR050397">
    <property type="entry name" value="Env_Response_Regulators"/>
</dbReference>
<evidence type="ECO:0000313" key="3">
    <source>
        <dbReference type="EMBL" id="ATB47059.1"/>
    </source>
</evidence>
<evidence type="ECO:0000256" key="1">
    <source>
        <dbReference type="SAM" id="Coils"/>
    </source>
</evidence>
<sequence length="216" mass="24207">MGAEETLFQRFGKEFPQGTELFREGEAGKEMFVIQAGRVAISKRVRDVEKVLAVLGPGEFFGEMAIISNKPRNASATVNEDARLLVIDPKTFEGMIRGNAEIAVRMIKKLAERLSEADAQIENLLHHDPASRVVHHIIQTCQGRGRPVDEGVEIDFSARELPRVIGVGEPAVRSVVDRLERSGLVERNGDRMTVPDTARLHDFLQYLEMKWKFGDL</sequence>
<organism evidence="3 4">
    <name type="scientific">Corallococcus macrosporus DSM 14697</name>
    <dbReference type="NCBI Taxonomy" id="1189310"/>
    <lineage>
        <taxon>Bacteria</taxon>
        <taxon>Pseudomonadati</taxon>
        <taxon>Myxococcota</taxon>
        <taxon>Myxococcia</taxon>
        <taxon>Myxococcales</taxon>
        <taxon>Cystobacterineae</taxon>
        <taxon>Myxococcaceae</taxon>
        <taxon>Corallococcus</taxon>
    </lineage>
</organism>
<dbReference type="Proteomes" id="UP000217343">
    <property type="component" value="Chromosome"/>
</dbReference>
<protein>
    <submittedName>
        <fullName evidence="3">Cyclic nucleotide-binding protein</fullName>
    </submittedName>
</protein>
<evidence type="ECO:0000313" key="4">
    <source>
        <dbReference type="Proteomes" id="UP000217343"/>
    </source>
</evidence>
<dbReference type="AlphaFoldDB" id="A0A250JT46"/>
<feature type="domain" description="Cyclic nucleotide-binding" evidence="2">
    <location>
        <begin position="13"/>
        <end position="113"/>
    </location>
</feature>
<dbReference type="PANTHER" id="PTHR24567">
    <property type="entry name" value="CRP FAMILY TRANSCRIPTIONAL REGULATORY PROTEIN"/>
    <property type="match status" value="1"/>
</dbReference>
<dbReference type="Pfam" id="PF00027">
    <property type="entry name" value="cNMP_binding"/>
    <property type="match status" value="1"/>
</dbReference>
<dbReference type="Gene3D" id="2.60.120.10">
    <property type="entry name" value="Jelly Rolls"/>
    <property type="match status" value="1"/>
</dbReference>
<dbReference type="InterPro" id="IPR000595">
    <property type="entry name" value="cNMP-bd_dom"/>
</dbReference>
<proteinExistence type="predicted"/>
<accession>A0A250JT46</accession>
<gene>
    <name evidence="3" type="ORF">MYMAC_002666</name>
</gene>
<reference evidence="3 4" key="1">
    <citation type="submission" date="2017-06" db="EMBL/GenBank/DDBJ databases">
        <title>Sequencing and comparative analysis of myxobacterial genomes.</title>
        <authorList>
            <person name="Rupp O."/>
            <person name="Goesmann A."/>
            <person name="Sogaard-Andersen L."/>
        </authorList>
    </citation>
    <scope>NUCLEOTIDE SEQUENCE [LARGE SCALE GENOMIC DNA]</scope>
    <source>
        <strain evidence="3 4">DSM 14697</strain>
    </source>
</reference>
<dbReference type="CDD" id="cd00038">
    <property type="entry name" value="CAP_ED"/>
    <property type="match status" value="1"/>
</dbReference>
<evidence type="ECO:0000259" key="2">
    <source>
        <dbReference type="PROSITE" id="PS50042"/>
    </source>
</evidence>
<dbReference type="PANTHER" id="PTHR24567:SF74">
    <property type="entry name" value="HTH-TYPE TRANSCRIPTIONAL REGULATOR ARCR"/>
    <property type="match status" value="1"/>
</dbReference>
<dbReference type="GO" id="GO:0005829">
    <property type="term" value="C:cytosol"/>
    <property type="evidence" value="ECO:0007669"/>
    <property type="project" value="TreeGrafter"/>
</dbReference>
<dbReference type="SUPFAM" id="SSF46785">
    <property type="entry name" value="Winged helix' DNA-binding domain"/>
    <property type="match status" value="1"/>
</dbReference>
<dbReference type="OrthoDB" id="9784809at2"/>
<dbReference type="InterPro" id="IPR036390">
    <property type="entry name" value="WH_DNA-bd_sf"/>
</dbReference>
<name>A0A250JT46_9BACT</name>
<dbReference type="SMART" id="SM00100">
    <property type="entry name" value="cNMP"/>
    <property type="match status" value="1"/>
</dbReference>
<dbReference type="RefSeq" id="WP_013939281.1">
    <property type="nucleotide sequence ID" value="NZ_CP022203.1"/>
</dbReference>
<keyword evidence="4" id="KW-1185">Reference proteome</keyword>
<dbReference type="KEGG" id="mmas:MYMAC_002666"/>
<dbReference type="InterPro" id="IPR014710">
    <property type="entry name" value="RmlC-like_jellyroll"/>
</dbReference>
<keyword evidence="1" id="KW-0175">Coiled coil</keyword>
<dbReference type="GO" id="GO:0003700">
    <property type="term" value="F:DNA-binding transcription factor activity"/>
    <property type="evidence" value="ECO:0007669"/>
    <property type="project" value="TreeGrafter"/>
</dbReference>
<feature type="coiled-coil region" evidence="1">
    <location>
        <begin position="100"/>
        <end position="127"/>
    </location>
</feature>
<dbReference type="PROSITE" id="PS50042">
    <property type="entry name" value="CNMP_BINDING_3"/>
    <property type="match status" value="1"/>
</dbReference>
<dbReference type="EMBL" id="CP022203">
    <property type="protein sequence ID" value="ATB47059.1"/>
    <property type="molecule type" value="Genomic_DNA"/>
</dbReference>
<dbReference type="SUPFAM" id="SSF51206">
    <property type="entry name" value="cAMP-binding domain-like"/>
    <property type="match status" value="1"/>
</dbReference>
<dbReference type="InterPro" id="IPR018490">
    <property type="entry name" value="cNMP-bd_dom_sf"/>
</dbReference>